<dbReference type="Proteomes" id="UP000282985">
    <property type="component" value="Unassembled WGS sequence"/>
</dbReference>
<evidence type="ECO:0000313" key="1">
    <source>
        <dbReference type="EMBL" id="RUT73476.1"/>
    </source>
</evidence>
<dbReference type="InterPro" id="IPR027417">
    <property type="entry name" value="P-loop_NTPase"/>
</dbReference>
<comment type="caution">
    <text evidence="1">The sequence shown here is derived from an EMBL/GenBank/DDBJ whole genome shotgun (WGS) entry which is preliminary data.</text>
</comment>
<dbReference type="Gene3D" id="3.40.50.300">
    <property type="entry name" value="P-loop containing nucleotide triphosphate hydrolases"/>
    <property type="match status" value="1"/>
</dbReference>
<organism evidence="1 2">
    <name type="scientific">Ancylomarina longa</name>
    <dbReference type="NCBI Taxonomy" id="2487017"/>
    <lineage>
        <taxon>Bacteria</taxon>
        <taxon>Pseudomonadati</taxon>
        <taxon>Bacteroidota</taxon>
        <taxon>Bacteroidia</taxon>
        <taxon>Marinilabiliales</taxon>
        <taxon>Marinifilaceae</taxon>
        <taxon>Ancylomarina</taxon>
    </lineage>
</organism>
<dbReference type="EMBL" id="RJJX01000021">
    <property type="protein sequence ID" value="RUT73476.1"/>
    <property type="molecule type" value="Genomic_DNA"/>
</dbReference>
<accession>A0A434AGG6</accession>
<evidence type="ECO:0000313" key="2">
    <source>
        <dbReference type="Proteomes" id="UP000282985"/>
    </source>
</evidence>
<reference evidence="1 2" key="1">
    <citation type="submission" date="2018-11" db="EMBL/GenBank/DDBJ databases">
        <title>Parancylomarina longa gen. nov., sp. nov., isolated from sediments of southern Okinawa.</title>
        <authorList>
            <person name="Fu T."/>
        </authorList>
    </citation>
    <scope>NUCLEOTIDE SEQUENCE [LARGE SCALE GENOMIC DNA]</scope>
    <source>
        <strain evidence="1 2">T3-2 S1-C</strain>
    </source>
</reference>
<gene>
    <name evidence="1" type="ORF">DLK05_13430</name>
</gene>
<dbReference type="SUPFAM" id="SSF52540">
    <property type="entry name" value="P-loop containing nucleoside triphosphate hydrolases"/>
    <property type="match status" value="1"/>
</dbReference>
<dbReference type="OrthoDB" id="639802at2"/>
<sequence length="850" mass="99209">MIEQLKSDILKAFGEDLVYTKDCKFLADTICNVTGTRISTTTIRRLYGFLKATTHPAKYTLNILAQYLKFDSWEDYCDYHTSSLEKKLEPKDYWKAFRKKSLNLSKETYQLISGQSGISFPAVVAIKDAENRMEEFLESSKIAMSFVAPGGYGKSSMLAKWFEKNWIRNQREDVVVFLSAINMISFLRKDFKLDQWLKDQIKFSKEKSFQYFLEHPEECESRIIIVIDALDEITYDDFKLERLFLQLKQFILKYQESDKIKLVITSRNTTWERFALPIVLKGSQLADCWYDLGRNVDKINHTNLKSLTNHEIQYVINRTINQEYSICLKVADLSQTQREVISNPFFLELFVKLFDPNKEYANGEGHELLKEYLKNKIFYSRFSEEKTDLLREILSLIQHGKFGTAAKKMDLRERYPIHLKSAGNYHAAYEELVSYGLLTEYIALNEKYSYCRFVKLTNELVFETLIGIDLIEKHGGIDFNLIKQVDIEYAGYEIKNRLIKFLISGAFSNGVSLDFKEIFQLSNDTLSDTGILDTLLSSTIHAKAQRSELIEYFCTNPIASDYLNRMFMDCRNISEQNKWILIALAENKSSKSLRINALGILLLHSIFTLDSLRSEIYYQSLTLEGLDDTCSGIAITHRLSAILMFKHFFDRDTDQIEMLKLYYYREIAYSGYAKGGNQLDGEFELEVCLVLSYMKSYHKVIQLVDDAEHLYINYEENVITDNLKILMSYRIFAQHALGMKIDDVQLEHLQACESFIQSKQNYDLQIYYYCMMISVYLEMEDRNQVEASFNRAIAISEFANYRLSTNGLLKKMACVYNEWGEMTKERICLDEEQKIFNERVSGRILETLFV</sequence>
<dbReference type="RefSeq" id="WP_127344484.1">
    <property type="nucleotide sequence ID" value="NZ_RJJX01000021.1"/>
</dbReference>
<name>A0A434AGG6_9BACT</name>
<dbReference type="AlphaFoldDB" id="A0A434AGG6"/>
<proteinExistence type="predicted"/>
<protein>
    <submittedName>
        <fullName evidence="1">Uncharacterized protein</fullName>
    </submittedName>
</protein>
<keyword evidence="2" id="KW-1185">Reference proteome</keyword>